<dbReference type="Gene3D" id="1.10.390.10">
    <property type="entry name" value="Neutral Protease Domain 2"/>
    <property type="match status" value="1"/>
</dbReference>
<feature type="binding site" evidence="13">
    <location>
        <begin position="592"/>
        <end position="594"/>
    </location>
    <ligand>
        <name>a peptide</name>
        <dbReference type="ChEBI" id="CHEBI:60466"/>
    </ligand>
</feature>
<keyword evidence="9" id="KW-0378">Hydrolase</keyword>
<comment type="similarity">
    <text evidence="3">Belongs to the peptidase M1 family.</text>
</comment>
<dbReference type="InterPro" id="IPR045357">
    <property type="entry name" value="Aminopeptidase_N-like_N"/>
</dbReference>
<dbReference type="InterPro" id="IPR027268">
    <property type="entry name" value="Peptidase_M4/M1_CTD_sf"/>
</dbReference>
<name>A0A844YXJ3_9SPHN</name>
<dbReference type="InterPro" id="IPR001930">
    <property type="entry name" value="Peptidase_M1"/>
</dbReference>
<dbReference type="SUPFAM" id="SSF63737">
    <property type="entry name" value="Leukotriene A4 hydrolase N-terminal domain"/>
    <property type="match status" value="1"/>
</dbReference>
<feature type="chain" id="PRO_5032309231" description="Aminopeptidase N" evidence="15">
    <location>
        <begin position="22"/>
        <end position="641"/>
    </location>
</feature>
<keyword evidence="8 14" id="KW-0479">Metal-binding</keyword>
<evidence type="ECO:0000259" key="16">
    <source>
        <dbReference type="SMART" id="SM01263"/>
    </source>
</evidence>
<dbReference type="PANTHER" id="PTHR45726:SF3">
    <property type="entry name" value="LEUKOTRIENE A-4 HYDROLASE"/>
    <property type="match status" value="1"/>
</dbReference>
<dbReference type="CDD" id="cd09599">
    <property type="entry name" value="M1_LTA4H"/>
    <property type="match status" value="1"/>
</dbReference>
<dbReference type="EC" id="3.4.11.2" evidence="4"/>
<feature type="binding site" evidence="13">
    <location>
        <begin position="303"/>
        <end position="308"/>
    </location>
    <ligand>
        <name>a peptide</name>
        <dbReference type="ChEBI" id="CHEBI:60466"/>
    </ligand>
</feature>
<dbReference type="AlphaFoldDB" id="A0A844YXJ3"/>
<evidence type="ECO:0000256" key="15">
    <source>
        <dbReference type="SAM" id="SignalP"/>
    </source>
</evidence>
<evidence type="ECO:0000313" key="18">
    <source>
        <dbReference type="Proteomes" id="UP000466966"/>
    </source>
</evidence>
<dbReference type="InterPro" id="IPR015211">
    <property type="entry name" value="Peptidase_M1_C"/>
</dbReference>
<evidence type="ECO:0000256" key="8">
    <source>
        <dbReference type="ARBA" id="ARBA00022723"/>
    </source>
</evidence>
<dbReference type="SUPFAM" id="SSF55486">
    <property type="entry name" value="Metalloproteases ('zincins'), catalytic domain"/>
    <property type="match status" value="1"/>
</dbReference>
<dbReference type="Pfam" id="PF09127">
    <property type="entry name" value="Leuk-A4-hydro_C"/>
    <property type="match status" value="1"/>
</dbReference>
<keyword evidence="11" id="KW-0482">Metalloprotease</keyword>
<dbReference type="Gene3D" id="2.60.40.1730">
    <property type="entry name" value="tricorn interacting facor f3 domain"/>
    <property type="match status" value="1"/>
</dbReference>
<dbReference type="SUPFAM" id="SSF48371">
    <property type="entry name" value="ARM repeat"/>
    <property type="match status" value="1"/>
</dbReference>
<dbReference type="GO" id="GO:0008270">
    <property type="term" value="F:zinc ion binding"/>
    <property type="evidence" value="ECO:0007669"/>
    <property type="project" value="InterPro"/>
</dbReference>
<dbReference type="EMBL" id="WTYV01000007">
    <property type="protein sequence ID" value="MXO73065.1"/>
    <property type="molecule type" value="Genomic_DNA"/>
</dbReference>
<dbReference type="InterPro" id="IPR016024">
    <property type="entry name" value="ARM-type_fold"/>
</dbReference>
<comment type="catalytic activity">
    <reaction evidence="1">
        <text>Release of an N-terminal amino acid, Xaa-|-Yaa- from a peptide, amide or arylamide. Xaa is preferably Ala, but may be most amino acids including Pro (slow action). When a terminal hydrophobic residue is followed by a prolyl residue, the two may be released as an intact Xaa-Pro dipeptide.</text>
        <dbReference type="EC" id="3.4.11.2"/>
    </reaction>
</comment>
<feature type="binding site" evidence="14">
    <location>
        <position position="355"/>
    </location>
    <ligand>
        <name>Zn(2+)</name>
        <dbReference type="ChEBI" id="CHEBI:29105"/>
        <note>catalytic</note>
    </ligand>
</feature>
<comment type="caution">
    <text evidence="17">The sequence shown here is derived from an EMBL/GenBank/DDBJ whole genome shotgun (WGS) entry which is preliminary data.</text>
</comment>
<evidence type="ECO:0000256" key="2">
    <source>
        <dbReference type="ARBA" id="ARBA00004496"/>
    </source>
</evidence>
<dbReference type="PROSITE" id="PS51257">
    <property type="entry name" value="PROKAR_LIPOPROTEIN"/>
    <property type="match status" value="1"/>
</dbReference>
<evidence type="ECO:0000256" key="12">
    <source>
        <dbReference type="PIRSR" id="PIRSR634015-1"/>
    </source>
</evidence>
<dbReference type="PRINTS" id="PR00756">
    <property type="entry name" value="ALADIPTASE"/>
</dbReference>
<keyword evidence="17" id="KW-0031">Aminopeptidase</keyword>
<dbReference type="InterPro" id="IPR038502">
    <property type="entry name" value="M1_LTA-4_hydro/amino_C_sf"/>
</dbReference>
<dbReference type="OrthoDB" id="100605at2"/>
<dbReference type="Proteomes" id="UP000466966">
    <property type="component" value="Unassembled WGS sequence"/>
</dbReference>
<dbReference type="InterPro" id="IPR049980">
    <property type="entry name" value="LTA4H_cat"/>
</dbReference>
<feature type="binding site" evidence="13">
    <location>
        <begin position="172"/>
        <end position="174"/>
    </location>
    <ligand>
        <name>a peptide</name>
        <dbReference type="ChEBI" id="CHEBI:60466"/>
    </ligand>
</feature>
<dbReference type="InterPro" id="IPR042097">
    <property type="entry name" value="Aminopeptidase_N-like_N_sf"/>
</dbReference>
<sequence length="641" mass="69512">MRFLLSAAVAALLALSACDGAPGGVPERAAPAPILTTEQAIDEFTHARPQEARVTHVALDLALDFDAKEVGGTATLDVLAAPGASEVVLDSAGLRIESVADAQGQPLQWALGEADEEKGAALTIALPSAGDAAPESARTIVITYKSAPEAEALQWLSPEQTAGKQHPFVFSQGQAILNRTWIPTQDSPGIRQTWEARITAPADLNVVMSGIIQGEAEDAGEGRHTFTFRMDHPVAPYLIALAAGNIEFRELGPRTGVWTEPETMDAAHAELTDTEAMVTAAEGLFGEYRWGRYDMIVLPPSFPYGGMENPVMTFLTPTFIAGDRSLTGLVAHELAHSWSGNLVTYSSWRDGWLNEGVTSYVENRISEEVYGAKRAGQEYALSFAAVEEMVATLGADNPLTAMRTPAGSSPFDTESAAIYDKGTVFLKTVESIVGREKFDPWLTQWFDSHAFQPATSEMFLADLRQNLIKGDAAREERLMLDDWVYGTGLPANAVKPDPAAFADVDRAVEAYAASDALPFEAWGGWTTAERMRFLQEVPQQRNATQLAALDRALGLSATGNNEIKFLWLELALKNRYQPAVQAAELFLGSVGRNKFVSPLYRALSEQGDWGTAIARPLYQRTRAGYHSMTRGNVDEILGWSE</sequence>
<dbReference type="SMART" id="SM01263">
    <property type="entry name" value="Leuk-A4-hydro_C"/>
    <property type="match status" value="1"/>
</dbReference>
<keyword evidence="10 14" id="KW-0862">Zinc</keyword>
<evidence type="ECO:0000256" key="11">
    <source>
        <dbReference type="ARBA" id="ARBA00023049"/>
    </source>
</evidence>
<dbReference type="Gene3D" id="3.30.2010.30">
    <property type="match status" value="1"/>
</dbReference>
<dbReference type="GO" id="GO:0005737">
    <property type="term" value="C:cytoplasm"/>
    <property type="evidence" value="ECO:0007669"/>
    <property type="project" value="UniProtKB-SubCell"/>
</dbReference>
<feature type="binding site" evidence="14">
    <location>
        <position position="336"/>
    </location>
    <ligand>
        <name>Zn(2+)</name>
        <dbReference type="ChEBI" id="CHEBI:29105"/>
        <note>catalytic</note>
    </ligand>
</feature>
<accession>A0A844YXJ3</accession>
<evidence type="ECO:0000256" key="3">
    <source>
        <dbReference type="ARBA" id="ARBA00010136"/>
    </source>
</evidence>
<dbReference type="Gene3D" id="1.25.40.320">
    <property type="entry name" value="Peptidase M1, leukotriene A4 hydrolase/aminopeptidase C-terminal domain"/>
    <property type="match status" value="1"/>
</dbReference>
<evidence type="ECO:0000256" key="14">
    <source>
        <dbReference type="PIRSR" id="PIRSR634015-3"/>
    </source>
</evidence>
<reference evidence="17 18" key="1">
    <citation type="submission" date="2019-12" db="EMBL/GenBank/DDBJ databases">
        <title>Genomic-based taxomic classification of the family Erythrobacteraceae.</title>
        <authorList>
            <person name="Xu L."/>
        </authorList>
    </citation>
    <scope>NUCLEOTIDE SEQUENCE [LARGE SCALE GENOMIC DNA]</scope>
    <source>
        <strain evidence="17 18">M0322</strain>
    </source>
</reference>
<keyword evidence="6" id="KW-0963">Cytoplasm</keyword>
<keyword evidence="7" id="KW-0645">Protease</keyword>
<dbReference type="InterPro" id="IPR034015">
    <property type="entry name" value="M1_LTA4H"/>
</dbReference>
<feature type="active site" description="Proton acceptor" evidence="12">
    <location>
        <position position="333"/>
    </location>
</feature>
<evidence type="ECO:0000256" key="7">
    <source>
        <dbReference type="ARBA" id="ARBA00022670"/>
    </source>
</evidence>
<dbReference type="PANTHER" id="PTHR45726">
    <property type="entry name" value="LEUKOTRIENE A-4 HYDROLASE"/>
    <property type="match status" value="1"/>
</dbReference>
<dbReference type="Pfam" id="PF17900">
    <property type="entry name" value="Peptidase_M1_N"/>
    <property type="match status" value="1"/>
</dbReference>
<evidence type="ECO:0000256" key="4">
    <source>
        <dbReference type="ARBA" id="ARBA00012564"/>
    </source>
</evidence>
<evidence type="ECO:0000256" key="6">
    <source>
        <dbReference type="ARBA" id="ARBA00022490"/>
    </source>
</evidence>
<organism evidence="17 18">
    <name type="scientific">Alteraurantiacibacter buctensis</name>
    <dbReference type="NCBI Taxonomy" id="1503981"/>
    <lineage>
        <taxon>Bacteria</taxon>
        <taxon>Pseudomonadati</taxon>
        <taxon>Pseudomonadota</taxon>
        <taxon>Alphaproteobacteria</taxon>
        <taxon>Sphingomonadales</taxon>
        <taxon>Erythrobacteraceae</taxon>
        <taxon>Alteraurantiacibacter</taxon>
    </lineage>
</organism>
<evidence type="ECO:0000256" key="1">
    <source>
        <dbReference type="ARBA" id="ARBA00000098"/>
    </source>
</evidence>
<protein>
    <recommendedName>
        <fullName evidence="5">Aminopeptidase N</fullName>
        <ecNumber evidence="4">3.4.11.2</ecNumber>
    </recommendedName>
</protein>
<feature type="signal peptide" evidence="15">
    <location>
        <begin position="1"/>
        <end position="21"/>
    </location>
</feature>
<evidence type="ECO:0000256" key="13">
    <source>
        <dbReference type="PIRSR" id="PIRSR634015-2"/>
    </source>
</evidence>
<comment type="subcellular location">
    <subcellularLocation>
        <location evidence="2">Cytoplasm</location>
    </subcellularLocation>
</comment>
<comment type="cofactor">
    <cofactor evidence="14">
        <name>Zn(2+)</name>
        <dbReference type="ChEBI" id="CHEBI:29105"/>
    </cofactor>
    <text evidence="14">Binds 1 zinc ion per subunit.</text>
</comment>
<gene>
    <name evidence="17" type="ORF">GRI99_15665</name>
</gene>
<feature type="active site" description="Proton donor" evidence="12">
    <location>
        <position position="419"/>
    </location>
</feature>
<dbReference type="InterPro" id="IPR014782">
    <property type="entry name" value="Peptidase_M1_dom"/>
</dbReference>
<dbReference type="RefSeq" id="WP_160772996.1">
    <property type="nucleotide sequence ID" value="NZ_WTYV01000007.1"/>
</dbReference>
<evidence type="ECO:0000256" key="5">
    <source>
        <dbReference type="ARBA" id="ARBA00015611"/>
    </source>
</evidence>
<dbReference type="Pfam" id="PF01433">
    <property type="entry name" value="Peptidase_M1"/>
    <property type="match status" value="1"/>
</dbReference>
<feature type="domain" description="Peptidase M1 leukotriene A4 hydrolase/aminopeptidase C-terminal" evidence="16">
    <location>
        <begin position="498"/>
        <end position="637"/>
    </location>
</feature>
<keyword evidence="18" id="KW-1185">Reference proteome</keyword>
<evidence type="ECO:0000256" key="9">
    <source>
        <dbReference type="ARBA" id="ARBA00022801"/>
    </source>
</evidence>
<evidence type="ECO:0000256" key="10">
    <source>
        <dbReference type="ARBA" id="ARBA00022833"/>
    </source>
</evidence>
<proteinExistence type="inferred from homology"/>
<keyword evidence="15" id="KW-0732">Signal</keyword>
<dbReference type="GO" id="GO:0006508">
    <property type="term" value="P:proteolysis"/>
    <property type="evidence" value="ECO:0007669"/>
    <property type="project" value="UniProtKB-KW"/>
</dbReference>
<evidence type="ECO:0000313" key="17">
    <source>
        <dbReference type="EMBL" id="MXO73065.1"/>
    </source>
</evidence>
<feature type="binding site" evidence="14">
    <location>
        <position position="332"/>
    </location>
    <ligand>
        <name>Zn(2+)</name>
        <dbReference type="ChEBI" id="CHEBI:29105"/>
        <note>catalytic</note>
    </ligand>
</feature>
<dbReference type="GO" id="GO:0016285">
    <property type="term" value="F:alanyl aminopeptidase activity"/>
    <property type="evidence" value="ECO:0007669"/>
    <property type="project" value="UniProtKB-EC"/>
</dbReference>
<dbReference type="GO" id="GO:0008237">
    <property type="term" value="F:metallopeptidase activity"/>
    <property type="evidence" value="ECO:0007669"/>
    <property type="project" value="UniProtKB-KW"/>
</dbReference>
<dbReference type="FunFam" id="3.30.2010.30:FF:000001">
    <property type="entry name" value="Leukotriene A(4) hydrolase"/>
    <property type="match status" value="1"/>
</dbReference>